<evidence type="ECO:0000313" key="1">
    <source>
        <dbReference type="EMBL" id="KAI0060481.1"/>
    </source>
</evidence>
<sequence length="51" mass="5701">ELYDSGTTRHISPYRDDFEDFHTIQPKNFNAANKQSFAATGTGSLVVELPN</sequence>
<name>A0ACB8SXB9_9AGAM</name>
<protein>
    <submittedName>
        <fullName evidence="1">Uncharacterized protein</fullName>
    </submittedName>
</protein>
<feature type="non-terminal residue" evidence="1">
    <location>
        <position position="1"/>
    </location>
</feature>
<dbReference type="Proteomes" id="UP000814140">
    <property type="component" value="Unassembled WGS sequence"/>
</dbReference>
<keyword evidence="2" id="KW-1185">Reference proteome</keyword>
<accession>A0ACB8SXB9</accession>
<feature type="non-terminal residue" evidence="1">
    <location>
        <position position="51"/>
    </location>
</feature>
<gene>
    <name evidence="1" type="ORF">BV25DRAFT_1783082</name>
</gene>
<reference evidence="1" key="1">
    <citation type="submission" date="2021-03" db="EMBL/GenBank/DDBJ databases">
        <authorList>
            <consortium name="DOE Joint Genome Institute"/>
            <person name="Ahrendt S."/>
            <person name="Looney B.P."/>
            <person name="Miyauchi S."/>
            <person name="Morin E."/>
            <person name="Drula E."/>
            <person name="Courty P.E."/>
            <person name="Chicoki N."/>
            <person name="Fauchery L."/>
            <person name="Kohler A."/>
            <person name="Kuo A."/>
            <person name="Labutti K."/>
            <person name="Pangilinan J."/>
            <person name="Lipzen A."/>
            <person name="Riley R."/>
            <person name="Andreopoulos W."/>
            <person name="He G."/>
            <person name="Johnson J."/>
            <person name="Barry K.W."/>
            <person name="Grigoriev I.V."/>
            <person name="Nagy L."/>
            <person name="Hibbett D."/>
            <person name="Henrissat B."/>
            <person name="Matheny P.B."/>
            <person name="Labbe J."/>
            <person name="Martin F."/>
        </authorList>
    </citation>
    <scope>NUCLEOTIDE SEQUENCE</scope>
    <source>
        <strain evidence="1">HHB10654</strain>
    </source>
</reference>
<evidence type="ECO:0000313" key="2">
    <source>
        <dbReference type="Proteomes" id="UP000814140"/>
    </source>
</evidence>
<comment type="caution">
    <text evidence="1">The sequence shown here is derived from an EMBL/GenBank/DDBJ whole genome shotgun (WGS) entry which is preliminary data.</text>
</comment>
<organism evidence="1 2">
    <name type="scientific">Artomyces pyxidatus</name>
    <dbReference type="NCBI Taxonomy" id="48021"/>
    <lineage>
        <taxon>Eukaryota</taxon>
        <taxon>Fungi</taxon>
        <taxon>Dikarya</taxon>
        <taxon>Basidiomycota</taxon>
        <taxon>Agaricomycotina</taxon>
        <taxon>Agaricomycetes</taxon>
        <taxon>Russulales</taxon>
        <taxon>Auriscalpiaceae</taxon>
        <taxon>Artomyces</taxon>
    </lineage>
</organism>
<proteinExistence type="predicted"/>
<dbReference type="EMBL" id="MU277218">
    <property type="protein sequence ID" value="KAI0060481.1"/>
    <property type="molecule type" value="Genomic_DNA"/>
</dbReference>
<reference evidence="1" key="2">
    <citation type="journal article" date="2022" name="New Phytol.">
        <title>Evolutionary transition to the ectomycorrhizal habit in the genomes of a hyperdiverse lineage of mushroom-forming fungi.</title>
        <authorList>
            <person name="Looney B."/>
            <person name="Miyauchi S."/>
            <person name="Morin E."/>
            <person name="Drula E."/>
            <person name="Courty P.E."/>
            <person name="Kohler A."/>
            <person name="Kuo A."/>
            <person name="LaButti K."/>
            <person name="Pangilinan J."/>
            <person name="Lipzen A."/>
            <person name="Riley R."/>
            <person name="Andreopoulos W."/>
            <person name="He G."/>
            <person name="Johnson J."/>
            <person name="Nolan M."/>
            <person name="Tritt A."/>
            <person name="Barry K.W."/>
            <person name="Grigoriev I.V."/>
            <person name="Nagy L.G."/>
            <person name="Hibbett D."/>
            <person name="Henrissat B."/>
            <person name="Matheny P.B."/>
            <person name="Labbe J."/>
            <person name="Martin F.M."/>
        </authorList>
    </citation>
    <scope>NUCLEOTIDE SEQUENCE</scope>
    <source>
        <strain evidence="1">HHB10654</strain>
    </source>
</reference>